<dbReference type="InterPro" id="IPR002931">
    <property type="entry name" value="Transglutaminase-like"/>
</dbReference>
<feature type="transmembrane region" description="Helical" evidence="1">
    <location>
        <begin position="541"/>
        <end position="559"/>
    </location>
</feature>
<feature type="transmembrane region" description="Helical" evidence="1">
    <location>
        <begin position="127"/>
        <end position="145"/>
    </location>
</feature>
<comment type="caution">
    <text evidence="3">The sequence shown here is derived from an EMBL/GenBank/DDBJ whole genome shotgun (WGS) entry which is preliminary data.</text>
</comment>
<evidence type="ECO:0000256" key="1">
    <source>
        <dbReference type="SAM" id="Phobius"/>
    </source>
</evidence>
<feature type="transmembrane region" description="Helical" evidence="1">
    <location>
        <begin position="104"/>
        <end position="121"/>
    </location>
</feature>
<dbReference type="SUPFAM" id="SSF54001">
    <property type="entry name" value="Cysteine proteinases"/>
    <property type="match status" value="1"/>
</dbReference>
<dbReference type="RefSeq" id="WP_272751328.1">
    <property type="nucleotide sequence ID" value="NZ_JAQQLF010000007.1"/>
</dbReference>
<dbReference type="SMART" id="SM00460">
    <property type="entry name" value="TGc"/>
    <property type="match status" value="1"/>
</dbReference>
<name>A0ABT5IXT1_9NEIS</name>
<protein>
    <submittedName>
        <fullName evidence="3">DUF3488 and transglutaminase-like domain-containing protein</fullName>
    </submittedName>
</protein>
<dbReference type="InterPro" id="IPR038765">
    <property type="entry name" value="Papain-like_cys_pep_sf"/>
</dbReference>
<dbReference type="InterPro" id="IPR052901">
    <property type="entry name" value="Bact_TGase-like"/>
</dbReference>
<keyword evidence="4" id="KW-1185">Reference proteome</keyword>
<gene>
    <name evidence="3" type="ORF">PQU95_07065</name>
</gene>
<proteinExistence type="predicted"/>
<feature type="domain" description="Transglutaminase-like" evidence="2">
    <location>
        <begin position="392"/>
        <end position="462"/>
    </location>
</feature>
<keyword evidence="1" id="KW-0812">Transmembrane</keyword>
<sequence length="651" mass="71606">MLADELRLASFAVLAALALVALPLFLHLPGWVPLVFALLLAWRATLVWQRQPLPRRLWLMLGLLLPIAALWLNLRTLVGREGGVAFLLLLVGGKALETASLRDWRVLLALGFFLAATPLLFDQSPLSAIWLLLSLFALTWAMVLLSGEDARLSPAVTARALLLSFPLMVVLFVVMPRLPGPLWSMPTEQQGATTGLADSMSPGAIGKMIPSREPVFTAEFRGSQPRVSQLYWRVMVFDQFDGTRWTAANLALPRGVALSGEAQPLRYDVVAEPFQGYLPMLEQGVEAGEGVVLGYQQKLRRVDAANTARLRYSVQSVASSQYRDALDEREQAFYLQLPADNPRTIQAGQALAGRHPLPAARLQALQLWLAEQGLRYTLNPPTLAGNVVDGFLFDSRQGFCEHFSSAFTVLARAAGLPARVVVGFQGGEFNTQGRFWQIRSSDAHAWSEVWVDGSWRRVDATALVAPQRVDAGIDSTLGEVAPRMPLVGGRPPGWAQWVGQQWQLANFSWQRWVVGYDAASQQKLFQQLGLGEVSAANVVKALLGGMALVLLPLAAYVLYGRRVRRSVAQQVWQALGQRLRGAGLAIAPGDTAAELQAHAARLAEDDQQALAALLQQWQRLQYGPQGGDDAAWRHLWRQVRAFRPAKVGRQR</sequence>
<keyword evidence="1" id="KW-0472">Membrane</keyword>
<reference evidence="3 4" key="1">
    <citation type="submission" date="2023-01" db="EMBL/GenBank/DDBJ databases">
        <title>Novel species of the genus Vogesella isolated from rivers.</title>
        <authorList>
            <person name="Lu H."/>
        </authorList>
    </citation>
    <scope>NUCLEOTIDE SEQUENCE [LARGE SCALE GENOMIC DNA]</scope>
    <source>
        <strain evidence="3 4">DC21W</strain>
    </source>
</reference>
<dbReference type="Pfam" id="PF13559">
    <property type="entry name" value="DUF4129"/>
    <property type="match status" value="1"/>
</dbReference>
<accession>A0ABT5IXT1</accession>
<dbReference type="InterPro" id="IPR025403">
    <property type="entry name" value="TgpA-like_C"/>
</dbReference>
<feature type="transmembrane region" description="Helical" evidence="1">
    <location>
        <begin position="57"/>
        <end position="74"/>
    </location>
</feature>
<feature type="transmembrane region" description="Helical" evidence="1">
    <location>
        <begin position="7"/>
        <end position="25"/>
    </location>
</feature>
<keyword evidence="1" id="KW-1133">Transmembrane helix</keyword>
<dbReference type="Pfam" id="PF01841">
    <property type="entry name" value="Transglut_core"/>
    <property type="match status" value="1"/>
</dbReference>
<organism evidence="3 4">
    <name type="scientific">Vogesella aquatica</name>
    <dbReference type="NCBI Taxonomy" id="2984206"/>
    <lineage>
        <taxon>Bacteria</taxon>
        <taxon>Pseudomonadati</taxon>
        <taxon>Pseudomonadota</taxon>
        <taxon>Betaproteobacteria</taxon>
        <taxon>Neisseriales</taxon>
        <taxon>Chromobacteriaceae</taxon>
        <taxon>Vogesella</taxon>
    </lineage>
</organism>
<dbReference type="InterPro" id="IPR021878">
    <property type="entry name" value="TgpA_N"/>
</dbReference>
<dbReference type="PANTHER" id="PTHR42736:SF1">
    <property type="entry name" value="PROTEIN-GLUTAMINE GAMMA-GLUTAMYLTRANSFERASE"/>
    <property type="match status" value="1"/>
</dbReference>
<dbReference type="Gene3D" id="3.10.620.30">
    <property type="match status" value="1"/>
</dbReference>
<dbReference type="PANTHER" id="PTHR42736">
    <property type="entry name" value="PROTEIN-GLUTAMINE GAMMA-GLUTAMYLTRANSFERASE"/>
    <property type="match status" value="1"/>
</dbReference>
<dbReference type="EMBL" id="JAQQLF010000007">
    <property type="protein sequence ID" value="MDC7716973.1"/>
    <property type="molecule type" value="Genomic_DNA"/>
</dbReference>
<dbReference type="Proteomes" id="UP001219956">
    <property type="component" value="Unassembled WGS sequence"/>
</dbReference>
<dbReference type="Pfam" id="PF11992">
    <property type="entry name" value="TgpA_N"/>
    <property type="match status" value="1"/>
</dbReference>
<evidence type="ECO:0000313" key="3">
    <source>
        <dbReference type="EMBL" id="MDC7716973.1"/>
    </source>
</evidence>
<feature type="transmembrane region" description="Helical" evidence="1">
    <location>
        <begin position="157"/>
        <end position="175"/>
    </location>
</feature>
<evidence type="ECO:0000313" key="4">
    <source>
        <dbReference type="Proteomes" id="UP001219956"/>
    </source>
</evidence>
<evidence type="ECO:0000259" key="2">
    <source>
        <dbReference type="SMART" id="SM00460"/>
    </source>
</evidence>